<sequence length="294" mass="31416">MAQLPSQFNRAFDLSTLKPPPPVASGQIIECNERIFVEQLIPLSKQKPVILVLWTPRSDDSIALVDALAALSQKPGANWQLATVNADSEAAIVEALRATGVPMTVALIGGQVAPLFEGLIAPEQLRELLEKVVSLAQKQGIGGASTTGGTPDDDNANDEPEITAAYGALAVNDLDRAKTEFERLLARKPGDSQGLQGLANVELLQRIAGHDGSAVMAEAEHDDHDVSIQRLAADFEFLAGDISGAFARLIKLIQLTVGDEKESVRLHVLSLFAMLENDDSELIKARSALARALF</sequence>
<organism evidence="1">
    <name type="scientific">freshwater metagenome</name>
    <dbReference type="NCBI Taxonomy" id="449393"/>
    <lineage>
        <taxon>unclassified sequences</taxon>
        <taxon>metagenomes</taxon>
        <taxon>ecological metagenomes</taxon>
    </lineage>
</organism>
<gene>
    <name evidence="1" type="ORF">UFOPK1506_00393</name>
</gene>
<dbReference type="InterPro" id="IPR036249">
    <property type="entry name" value="Thioredoxin-like_sf"/>
</dbReference>
<accession>A0A6J6CFN2</accession>
<name>A0A6J6CFN2_9ZZZZ</name>
<dbReference type="AlphaFoldDB" id="A0A6J6CFN2"/>
<dbReference type="Pfam" id="PF14561">
    <property type="entry name" value="TPR_20"/>
    <property type="match status" value="1"/>
</dbReference>
<proteinExistence type="predicted"/>
<evidence type="ECO:0000313" key="1">
    <source>
        <dbReference type="EMBL" id="CAB4550167.1"/>
    </source>
</evidence>
<protein>
    <submittedName>
        <fullName evidence="1">Unannotated protein</fullName>
    </submittedName>
</protein>
<dbReference type="SUPFAM" id="SSF52833">
    <property type="entry name" value="Thioredoxin-like"/>
    <property type="match status" value="1"/>
</dbReference>
<reference evidence="1" key="1">
    <citation type="submission" date="2020-05" db="EMBL/GenBank/DDBJ databases">
        <authorList>
            <person name="Chiriac C."/>
            <person name="Salcher M."/>
            <person name="Ghai R."/>
            <person name="Kavagutti S V."/>
        </authorList>
    </citation>
    <scope>NUCLEOTIDE SEQUENCE</scope>
</reference>
<dbReference type="EMBL" id="CAEZSV010000050">
    <property type="protein sequence ID" value="CAB4550167.1"/>
    <property type="molecule type" value="Genomic_DNA"/>
</dbReference>
<dbReference type="Gene3D" id="3.40.30.10">
    <property type="entry name" value="Glutaredoxin"/>
    <property type="match status" value="1"/>
</dbReference>